<dbReference type="RefSeq" id="WP_255027779.1">
    <property type="nucleotide sequence ID" value="NZ_JANDHW010000010.1"/>
</dbReference>
<reference evidence="1 2" key="1">
    <citation type="submission" date="2022-07" db="EMBL/GenBank/DDBJ databases">
        <title>Fecal culturing of patients with breast cancer.</title>
        <authorList>
            <person name="Teng N.M.Y."/>
            <person name="Kiu R."/>
            <person name="Evans R."/>
            <person name="Baker D.J."/>
            <person name="Zenner C."/>
            <person name="Robinson S.D."/>
            <person name="Hall L.J."/>
        </authorList>
    </citation>
    <scope>NUCLEOTIDE SEQUENCE [LARGE SCALE GENOMIC DNA]</scope>
    <source>
        <strain evidence="1 2">LH1063</strain>
    </source>
</reference>
<gene>
    <name evidence="1" type="ORF">NMU02_10240</name>
</gene>
<dbReference type="SUPFAM" id="SSF53850">
    <property type="entry name" value="Periplasmic binding protein-like II"/>
    <property type="match status" value="1"/>
</dbReference>
<dbReference type="InterPro" id="IPR027024">
    <property type="entry name" value="UCP027386_ABC_sbc_TM0202"/>
</dbReference>
<dbReference type="PROSITE" id="PS51257">
    <property type="entry name" value="PROKAR_LIPOPROTEIN"/>
    <property type="match status" value="1"/>
</dbReference>
<evidence type="ECO:0000313" key="1">
    <source>
        <dbReference type="EMBL" id="MCP9612469.1"/>
    </source>
</evidence>
<organism evidence="1 2">
    <name type="scientific">Coprobacter tertius</name>
    <dbReference type="NCBI Taxonomy" id="2944915"/>
    <lineage>
        <taxon>Bacteria</taxon>
        <taxon>Pseudomonadati</taxon>
        <taxon>Bacteroidota</taxon>
        <taxon>Bacteroidia</taxon>
        <taxon>Bacteroidales</taxon>
        <taxon>Barnesiellaceae</taxon>
        <taxon>Coprobacter</taxon>
    </lineage>
</organism>
<dbReference type="Proteomes" id="UP001205603">
    <property type="component" value="Unassembled WGS sequence"/>
</dbReference>
<proteinExistence type="predicted"/>
<evidence type="ECO:0000313" key="2">
    <source>
        <dbReference type="Proteomes" id="UP001205603"/>
    </source>
</evidence>
<sequence length="317" mass="35782">MKKRLFILFSVLIVVLLGCSHKKEKSRIIRVALLKGPSAIALYPLLDSCYRINGRALEVALYDNPEQVKALMIKEKADLVALPVATAANLYNKGLPYNYLGCPVWGNLFWVSRREGDKPQPFPKIHLFGQGTTPDILLSYLLTKDSFSSVKNFSRSYVYDTPQAIVQGLLGETVTDAILPEPFVSMVLSRDSMLYIRYDLANSFSSRGFPQTALMLHERLKNEPEISEELNRLFEKLCTKVNHADDHLKGLMVLKRLIPDKSTAHDVISRCGIRYQHASNIYKEVGDLLNILYLYQPKAIGGKVPDIDFYILSKTGL</sequence>
<evidence type="ECO:0008006" key="3">
    <source>
        <dbReference type="Google" id="ProtNLM"/>
    </source>
</evidence>
<protein>
    <recommendedName>
        <fullName evidence="3">ABC transporter substrate-binding protein</fullName>
    </recommendedName>
</protein>
<accession>A0ABT1MIL6</accession>
<dbReference type="Gene3D" id="3.40.190.10">
    <property type="entry name" value="Periplasmic binding protein-like II"/>
    <property type="match status" value="2"/>
</dbReference>
<dbReference type="EMBL" id="JANDHW010000010">
    <property type="protein sequence ID" value="MCP9612469.1"/>
    <property type="molecule type" value="Genomic_DNA"/>
</dbReference>
<comment type="caution">
    <text evidence="1">The sequence shown here is derived from an EMBL/GenBank/DDBJ whole genome shotgun (WGS) entry which is preliminary data.</text>
</comment>
<keyword evidence="2" id="KW-1185">Reference proteome</keyword>
<dbReference type="PIRSF" id="PIRSF027386">
    <property type="entry name" value="UCP027386_ABC_sbc_TM0202"/>
    <property type="match status" value="1"/>
</dbReference>
<name>A0ABT1MIL6_9BACT</name>